<accession>A0AAE0LW25</accession>
<evidence type="ECO:0000256" key="3">
    <source>
        <dbReference type="ARBA" id="ARBA00022448"/>
    </source>
</evidence>
<evidence type="ECO:0000256" key="4">
    <source>
        <dbReference type="ARBA" id="ARBA00022568"/>
    </source>
</evidence>
<feature type="transmembrane region" description="Helical" evidence="19">
    <location>
        <begin position="331"/>
        <end position="352"/>
    </location>
</feature>
<protein>
    <recommendedName>
        <fullName evidence="16">Calcium uniporter protein, mitochondrial</fullName>
    </recommendedName>
</protein>
<keyword evidence="13" id="KW-0407">Ion channel</keyword>
<evidence type="ECO:0000256" key="15">
    <source>
        <dbReference type="ARBA" id="ARBA00044966"/>
    </source>
</evidence>
<keyword evidence="9 19" id="KW-1133">Transmembrane helix</keyword>
<comment type="similarity">
    <text evidence="2">Belongs to the MCU (TC 1.A.77) family.</text>
</comment>
<keyword evidence="4" id="KW-0109">Calcium transport</keyword>
<name>A0AAE0LW25_9PEZI</name>
<keyword evidence="22" id="KW-1185">Reference proteome</keyword>
<evidence type="ECO:0000256" key="9">
    <source>
        <dbReference type="ARBA" id="ARBA00022989"/>
    </source>
</evidence>
<evidence type="ECO:0000256" key="10">
    <source>
        <dbReference type="ARBA" id="ARBA00023065"/>
    </source>
</evidence>
<keyword evidence="3" id="KW-0813">Transport</keyword>
<keyword evidence="11" id="KW-0496">Mitochondrion</keyword>
<evidence type="ECO:0000256" key="19">
    <source>
        <dbReference type="SAM" id="Phobius"/>
    </source>
</evidence>
<keyword evidence="5" id="KW-0107">Calcium channel</keyword>
<keyword evidence="10" id="KW-0406">Ion transport</keyword>
<feature type="transmembrane region" description="Helical" evidence="19">
    <location>
        <begin position="364"/>
        <end position="383"/>
    </location>
</feature>
<evidence type="ECO:0000256" key="13">
    <source>
        <dbReference type="ARBA" id="ARBA00023303"/>
    </source>
</evidence>
<dbReference type="GO" id="GO:0005262">
    <property type="term" value="F:calcium channel activity"/>
    <property type="evidence" value="ECO:0007669"/>
    <property type="project" value="UniProtKB-KW"/>
</dbReference>
<evidence type="ECO:0000256" key="11">
    <source>
        <dbReference type="ARBA" id="ARBA00023128"/>
    </source>
</evidence>
<gene>
    <name evidence="21" type="ORF">B0H64DRAFT_316924</name>
</gene>
<feature type="compositionally biased region" description="Basic and acidic residues" evidence="18">
    <location>
        <begin position="242"/>
        <end position="251"/>
    </location>
</feature>
<dbReference type="GO" id="GO:0015292">
    <property type="term" value="F:uniporter activity"/>
    <property type="evidence" value="ECO:0007669"/>
    <property type="project" value="TreeGrafter"/>
</dbReference>
<comment type="catalytic activity">
    <reaction evidence="14">
        <text>Ca(2+)(in) = Ca(2+)(out)</text>
        <dbReference type="Rhea" id="RHEA:29671"/>
        <dbReference type="ChEBI" id="CHEBI:29108"/>
    </reaction>
</comment>
<dbReference type="InterPro" id="IPR006769">
    <property type="entry name" value="MCU_C"/>
</dbReference>
<evidence type="ECO:0000256" key="16">
    <source>
        <dbReference type="ARBA" id="ARBA00044981"/>
    </source>
</evidence>
<feature type="region of interest" description="Disordered" evidence="18">
    <location>
        <begin position="76"/>
        <end position="110"/>
    </location>
</feature>
<comment type="subunit">
    <text evidence="15">Homotetramer, assembles in a dimer or dimers configuration with two interfaces.</text>
</comment>
<dbReference type="GO" id="GO:0051560">
    <property type="term" value="P:mitochondrial calcium ion homeostasis"/>
    <property type="evidence" value="ECO:0007669"/>
    <property type="project" value="InterPro"/>
</dbReference>
<dbReference type="Pfam" id="PF04678">
    <property type="entry name" value="MCU"/>
    <property type="match status" value="1"/>
</dbReference>
<dbReference type="RefSeq" id="XP_062663217.1">
    <property type="nucleotide sequence ID" value="XM_062800311.1"/>
</dbReference>
<keyword evidence="7" id="KW-0999">Mitochondrion inner membrane</keyword>
<evidence type="ECO:0000256" key="7">
    <source>
        <dbReference type="ARBA" id="ARBA00022792"/>
    </source>
</evidence>
<evidence type="ECO:0000256" key="17">
    <source>
        <dbReference type="ARBA" id="ARBA00045938"/>
    </source>
</evidence>
<dbReference type="GeneID" id="87837259"/>
<keyword evidence="6 19" id="KW-0812">Transmembrane</keyword>
<evidence type="ECO:0000256" key="1">
    <source>
        <dbReference type="ARBA" id="ARBA00004448"/>
    </source>
</evidence>
<feature type="region of interest" description="Disordered" evidence="18">
    <location>
        <begin position="196"/>
        <end position="251"/>
    </location>
</feature>
<dbReference type="AlphaFoldDB" id="A0AAE0LW25"/>
<keyword evidence="12 19" id="KW-0472">Membrane</keyword>
<comment type="subcellular location">
    <subcellularLocation>
        <location evidence="1">Mitochondrion inner membrane</location>
        <topology evidence="1">Multi-pass membrane protein</topology>
    </subcellularLocation>
</comment>
<comment type="caution">
    <text evidence="21">The sequence shown here is derived from an EMBL/GenBank/DDBJ whole genome shotgun (WGS) entry which is preliminary data.</text>
</comment>
<reference evidence="21" key="2">
    <citation type="submission" date="2023-06" db="EMBL/GenBank/DDBJ databases">
        <authorList>
            <consortium name="Lawrence Berkeley National Laboratory"/>
            <person name="Haridas S."/>
            <person name="Hensen N."/>
            <person name="Bonometti L."/>
            <person name="Westerberg I."/>
            <person name="Brannstrom I.O."/>
            <person name="Guillou S."/>
            <person name="Cros-Aarteil S."/>
            <person name="Calhoun S."/>
            <person name="Kuo A."/>
            <person name="Mondo S."/>
            <person name="Pangilinan J."/>
            <person name="Riley R."/>
            <person name="Labutti K."/>
            <person name="Andreopoulos B."/>
            <person name="Lipzen A."/>
            <person name="Chen C."/>
            <person name="Yanf M."/>
            <person name="Daum C."/>
            <person name="Ng V."/>
            <person name="Clum A."/>
            <person name="Steindorff A."/>
            <person name="Ohm R."/>
            <person name="Martin F."/>
            <person name="Silar P."/>
            <person name="Natvig D."/>
            <person name="Lalanne C."/>
            <person name="Gautier V."/>
            <person name="Ament-Velasquez S.L."/>
            <person name="Kruys A."/>
            <person name="Hutchinson M.I."/>
            <person name="Powell A.J."/>
            <person name="Barry K."/>
            <person name="Miller A.N."/>
            <person name="Grigoriev I.V."/>
            <person name="Debuchy R."/>
            <person name="Gladieux P."/>
            <person name="Thoren M.H."/>
            <person name="Johannesson H."/>
        </authorList>
    </citation>
    <scope>NUCLEOTIDE SEQUENCE</scope>
    <source>
        <strain evidence="21">CBS 168.71</strain>
    </source>
</reference>
<dbReference type="Proteomes" id="UP001278766">
    <property type="component" value="Unassembled WGS sequence"/>
</dbReference>
<organism evidence="21 22">
    <name type="scientific">Chaetomium fimeti</name>
    <dbReference type="NCBI Taxonomy" id="1854472"/>
    <lineage>
        <taxon>Eukaryota</taxon>
        <taxon>Fungi</taxon>
        <taxon>Dikarya</taxon>
        <taxon>Ascomycota</taxon>
        <taxon>Pezizomycotina</taxon>
        <taxon>Sordariomycetes</taxon>
        <taxon>Sordariomycetidae</taxon>
        <taxon>Sordariales</taxon>
        <taxon>Chaetomiaceae</taxon>
        <taxon>Chaetomium</taxon>
    </lineage>
</organism>
<feature type="compositionally biased region" description="Basic and acidic residues" evidence="18">
    <location>
        <begin position="196"/>
        <end position="224"/>
    </location>
</feature>
<dbReference type="PANTHER" id="PTHR13462">
    <property type="entry name" value="CALCIUM UNIPORTER PROTEIN, MITOCHONDRIAL"/>
    <property type="match status" value="1"/>
</dbReference>
<dbReference type="PANTHER" id="PTHR13462:SF10">
    <property type="entry name" value="CALCIUM UNIPORTER PROTEIN, MITOCHONDRIAL"/>
    <property type="match status" value="1"/>
</dbReference>
<dbReference type="GO" id="GO:1990246">
    <property type="term" value="C:uniplex complex"/>
    <property type="evidence" value="ECO:0007669"/>
    <property type="project" value="TreeGrafter"/>
</dbReference>
<evidence type="ECO:0000313" key="21">
    <source>
        <dbReference type="EMBL" id="KAK3299703.1"/>
    </source>
</evidence>
<proteinExistence type="inferred from homology"/>
<feature type="region of interest" description="Disordered" evidence="18">
    <location>
        <begin position="451"/>
        <end position="510"/>
    </location>
</feature>
<evidence type="ECO:0000256" key="14">
    <source>
        <dbReference type="ARBA" id="ARBA00036634"/>
    </source>
</evidence>
<feature type="domain" description="Calcium uniporter protein C-terminal" evidence="20">
    <location>
        <begin position="296"/>
        <end position="418"/>
    </location>
</feature>
<evidence type="ECO:0000256" key="12">
    <source>
        <dbReference type="ARBA" id="ARBA00023136"/>
    </source>
</evidence>
<dbReference type="InterPro" id="IPR039055">
    <property type="entry name" value="MCU_fam"/>
</dbReference>
<evidence type="ECO:0000256" key="2">
    <source>
        <dbReference type="ARBA" id="ARBA00005653"/>
    </source>
</evidence>
<evidence type="ECO:0000256" key="18">
    <source>
        <dbReference type="SAM" id="MobiDB-lite"/>
    </source>
</evidence>
<evidence type="ECO:0000313" key="22">
    <source>
        <dbReference type="Proteomes" id="UP001278766"/>
    </source>
</evidence>
<evidence type="ECO:0000256" key="8">
    <source>
        <dbReference type="ARBA" id="ARBA00022837"/>
    </source>
</evidence>
<evidence type="ECO:0000256" key="6">
    <source>
        <dbReference type="ARBA" id="ARBA00022692"/>
    </source>
</evidence>
<evidence type="ECO:0000256" key="5">
    <source>
        <dbReference type="ARBA" id="ARBA00022673"/>
    </source>
</evidence>
<comment type="function">
    <text evidence="17">Highly selective calcium channel localized to the inner mitochondrial membrane, which mediates calcium uptake into the mitochondrial matrix. Mitochondrial calcium homeostasis plays key roles in cellular physiology and regulates ATP production, cytoplasmic calcium signals and activation of cell death pathways. Sufficient to operate as a pore-forming channel without the need of calcium-sensor or auxiliary subunit.</text>
</comment>
<keyword evidence="8" id="KW-0106">Calcium</keyword>
<dbReference type="EMBL" id="JAUEPN010000002">
    <property type="protein sequence ID" value="KAK3299703.1"/>
    <property type="molecule type" value="Genomic_DNA"/>
</dbReference>
<dbReference type="GO" id="GO:0036444">
    <property type="term" value="P:calcium import into the mitochondrion"/>
    <property type="evidence" value="ECO:0007669"/>
    <property type="project" value="TreeGrafter"/>
</dbReference>
<sequence length="510" mass="58399">MNHVLGRLHRQLIQASPRLRFPTSCYRLETRFAHASLRPGIGFAGGVRRALSTAKPDETEPEAKAKQLDKRLLDEQEQEVRVRQSQVKRPWHRQGADNPPVEKKGEEDIAPVTEGKLLTTPTRLLKLILPLPITVEKDQDNNSKPDYGRSISPNDRIQPLALLIHPQQPLSYVERLIQAEIPPVVEGNKEKIPSVYFRAEDTERGDNKPTSRSEARVRDKESKSRMPAGLTHVESYSGLGHEGPERHGSEKNWVRWSNSTEMGDFIRDAARGREFAVEIEGYNVEMRVSVPSFNDRTYYMRSQLRRMSLRIDELSRIKRECDLLAHRGAHLLAKGGFALLSGWWGVVYYVTFHTEFGWDLVEPVTYLAGLSTIMGGYLWFLYISKDLSYKAAMNVTVSRRQNALYEARGFDPQKWEQLVQEANALRREIKVAAVEYDVEWDEAKELGDDVKEVLSEERTKAEERSRSSEKEKDEEFTEQEKRKKEDGPEPESKSDSSRGRGGELSPDGRQ</sequence>
<evidence type="ECO:0000259" key="20">
    <source>
        <dbReference type="Pfam" id="PF04678"/>
    </source>
</evidence>
<reference evidence="21" key="1">
    <citation type="journal article" date="2023" name="Mol. Phylogenet. Evol.">
        <title>Genome-scale phylogeny and comparative genomics of the fungal order Sordariales.</title>
        <authorList>
            <person name="Hensen N."/>
            <person name="Bonometti L."/>
            <person name="Westerberg I."/>
            <person name="Brannstrom I.O."/>
            <person name="Guillou S."/>
            <person name="Cros-Aarteil S."/>
            <person name="Calhoun S."/>
            <person name="Haridas S."/>
            <person name="Kuo A."/>
            <person name="Mondo S."/>
            <person name="Pangilinan J."/>
            <person name="Riley R."/>
            <person name="LaButti K."/>
            <person name="Andreopoulos B."/>
            <person name="Lipzen A."/>
            <person name="Chen C."/>
            <person name="Yan M."/>
            <person name="Daum C."/>
            <person name="Ng V."/>
            <person name="Clum A."/>
            <person name="Steindorff A."/>
            <person name="Ohm R.A."/>
            <person name="Martin F."/>
            <person name="Silar P."/>
            <person name="Natvig D.O."/>
            <person name="Lalanne C."/>
            <person name="Gautier V."/>
            <person name="Ament-Velasquez S.L."/>
            <person name="Kruys A."/>
            <person name="Hutchinson M.I."/>
            <person name="Powell A.J."/>
            <person name="Barry K."/>
            <person name="Miller A.N."/>
            <person name="Grigoriev I.V."/>
            <person name="Debuchy R."/>
            <person name="Gladieux P."/>
            <person name="Hiltunen Thoren M."/>
            <person name="Johannesson H."/>
        </authorList>
    </citation>
    <scope>NUCLEOTIDE SEQUENCE</scope>
    <source>
        <strain evidence="21">CBS 168.71</strain>
    </source>
</reference>